<evidence type="ECO:0000313" key="2">
    <source>
        <dbReference type="EMBL" id="TYL40418.1"/>
    </source>
</evidence>
<dbReference type="AlphaFoldDB" id="A0A8J8TSA7"/>
<reference evidence="2" key="1">
    <citation type="submission" date="2017-11" db="EMBL/GenBank/DDBJ databases">
        <authorList>
            <person name="Kajale S.C."/>
            <person name="Sharma A."/>
        </authorList>
    </citation>
    <scope>NUCLEOTIDE SEQUENCE</scope>
    <source>
        <strain evidence="2">LS1_42</strain>
    </source>
</reference>
<comment type="caution">
    <text evidence="2">The sequence shown here is derived from an EMBL/GenBank/DDBJ whole genome shotgun (WGS) entry which is preliminary data.</text>
</comment>
<organism evidence="2 3">
    <name type="scientific">Natronococcus pandeyae</name>
    <dbReference type="NCBI Taxonomy" id="2055836"/>
    <lineage>
        <taxon>Archaea</taxon>
        <taxon>Methanobacteriati</taxon>
        <taxon>Methanobacteriota</taxon>
        <taxon>Stenosarchaea group</taxon>
        <taxon>Halobacteria</taxon>
        <taxon>Halobacteriales</taxon>
        <taxon>Natrialbaceae</taxon>
        <taxon>Natronococcus</taxon>
    </lineage>
</organism>
<name>A0A8J8TSA7_9EURY</name>
<feature type="region of interest" description="Disordered" evidence="1">
    <location>
        <begin position="14"/>
        <end position="44"/>
    </location>
</feature>
<evidence type="ECO:0000313" key="3">
    <source>
        <dbReference type="Proteomes" id="UP000766904"/>
    </source>
</evidence>
<sequence>MGIRRRLEFGPTFRGVLEVGTGRRTEDPPATEDGGDRSEPEQEPPLTLAVIGITIALRPNSGPSVAKIGTTRTVFRVH</sequence>
<proteinExistence type="predicted"/>
<protein>
    <submittedName>
        <fullName evidence="2">Uncharacterized protein</fullName>
    </submittedName>
</protein>
<dbReference type="Proteomes" id="UP000766904">
    <property type="component" value="Unassembled WGS sequence"/>
</dbReference>
<gene>
    <name evidence="2" type="ORF">CV102_02260</name>
</gene>
<evidence type="ECO:0000256" key="1">
    <source>
        <dbReference type="SAM" id="MobiDB-lite"/>
    </source>
</evidence>
<keyword evidence="3" id="KW-1185">Reference proteome</keyword>
<accession>A0A8J8TSA7</accession>
<dbReference type="EMBL" id="PHNJ01000001">
    <property type="protein sequence ID" value="TYL40418.1"/>
    <property type="molecule type" value="Genomic_DNA"/>
</dbReference>